<accession>A0A4Y2PZT3</accession>
<dbReference type="OrthoDB" id="4327074at2759"/>
<sequence>MDQVWSNQVRLLKISRCLQILLPISSCGVKSVNLRQNVVINLSLSGHMSENFPIPGNSTSETTVSPEVVQLYPKALFRIMKKFRKRVESASLTSTTPKQKN</sequence>
<reference evidence="1 2" key="1">
    <citation type="journal article" date="2019" name="Sci. Rep.">
        <title>Orb-weaving spider Araneus ventricosus genome elucidates the spidroin gene catalogue.</title>
        <authorList>
            <person name="Kono N."/>
            <person name="Nakamura H."/>
            <person name="Ohtoshi R."/>
            <person name="Moran D.A.P."/>
            <person name="Shinohara A."/>
            <person name="Yoshida Y."/>
            <person name="Fujiwara M."/>
            <person name="Mori M."/>
            <person name="Tomita M."/>
            <person name="Arakawa K."/>
        </authorList>
    </citation>
    <scope>NUCLEOTIDE SEQUENCE [LARGE SCALE GENOMIC DNA]</scope>
</reference>
<dbReference type="AlphaFoldDB" id="A0A4Y2PZT3"/>
<evidence type="ECO:0000313" key="2">
    <source>
        <dbReference type="Proteomes" id="UP000499080"/>
    </source>
</evidence>
<dbReference type="EMBL" id="BGPR01012568">
    <property type="protein sequence ID" value="GBN56684.1"/>
    <property type="molecule type" value="Genomic_DNA"/>
</dbReference>
<keyword evidence="2" id="KW-1185">Reference proteome</keyword>
<evidence type="ECO:0000313" key="1">
    <source>
        <dbReference type="EMBL" id="GBN56684.1"/>
    </source>
</evidence>
<comment type="caution">
    <text evidence="1">The sequence shown here is derived from an EMBL/GenBank/DDBJ whole genome shotgun (WGS) entry which is preliminary data.</text>
</comment>
<gene>
    <name evidence="1" type="ORF">AVEN_111041_1</name>
</gene>
<proteinExistence type="predicted"/>
<dbReference type="Proteomes" id="UP000499080">
    <property type="component" value="Unassembled WGS sequence"/>
</dbReference>
<name>A0A4Y2PZT3_ARAVE</name>
<protein>
    <submittedName>
        <fullName evidence="1">Uncharacterized protein</fullName>
    </submittedName>
</protein>
<organism evidence="1 2">
    <name type="scientific">Araneus ventricosus</name>
    <name type="common">Orbweaver spider</name>
    <name type="synonym">Epeira ventricosa</name>
    <dbReference type="NCBI Taxonomy" id="182803"/>
    <lineage>
        <taxon>Eukaryota</taxon>
        <taxon>Metazoa</taxon>
        <taxon>Ecdysozoa</taxon>
        <taxon>Arthropoda</taxon>
        <taxon>Chelicerata</taxon>
        <taxon>Arachnida</taxon>
        <taxon>Araneae</taxon>
        <taxon>Araneomorphae</taxon>
        <taxon>Entelegynae</taxon>
        <taxon>Araneoidea</taxon>
        <taxon>Araneidae</taxon>
        <taxon>Araneus</taxon>
    </lineage>
</organism>